<reference evidence="3 4" key="1">
    <citation type="journal article" date="2019" name="Nat. Med.">
        <title>A library of human gut bacterial isolates paired with longitudinal multiomics data enables mechanistic microbiome research.</title>
        <authorList>
            <person name="Poyet M."/>
            <person name="Groussin M."/>
            <person name="Gibbons S.M."/>
            <person name="Avila-Pacheco J."/>
            <person name="Jiang X."/>
            <person name="Kearney S.M."/>
            <person name="Perrotta A.R."/>
            <person name="Berdy B."/>
            <person name="Zhao S."/>
            <person name="Lieberman T.D."/>
            <person name="Swanson P.K."/>
            <person name="Smith M."/>
            <person name="Roesemann S."/>
            <person name="Alexander J.E."/>
            <person name="Rich S.A."/>
            <person name="Livny J."/>
            <person name="Vlamakis H."/>
            <person name="Clish C."/>
            <person name="Bullock K."/>
            <person name="Deik A."/>
            <person name="Scott J."/>
            <person name="Pierce K.A."/>
            <person name="Xavier R.J."/>
            <person name="Alm E.J."/>
        </authorList>
    </citation>
    <scope>NUCLEOTIDE SEQUENCE [LARGE SCALE GENOMIC DNA]</scope>
    <source>
        <strain evidence="3 4">BIOML-A8</strain>
    </source>
</reference>
<feature type="chain" id="PRO_5027111871" description="Major fimbrial subunit protein N-terminal domain-containing protein" evidence="2">
    <location>
        <begin position="21"/>
        <end position="127"/>
    </location>
</feature>
<dbReference type="PROSITE" id="PS51257">
    <property type="entry name" value="PROKAR_LIPOPROTEIN"/>
    <property type="match status" value="1"/>
</dbReference>
<accession>A0A6L3JLT4</accession>
<evidence type="ECO:0000256" key="2">
    <source>
        <dbReference type="SAM" id="SignalP"/>
    </source>
</evidence>
<dbReference type="Proteomes" id="UP000482653">
    <property type="component" value="Unassembled WGS sequence"/>
</dbReference>
<feature type="signal peptide" evidence="2">
    <location>
        <begin position="1"/>
        <end position="20"/>
    </location>
</feature>
<dbReference type="Gene3D" id="2.60.40.2580">
    <property type="match status" value="1"/>
</dbReference>
<dbReference type="EMBL" id="VVYX01000419">
    <property type="protein sequence ID" value="KAA5400091.1"/>
    <property type="molecule type" value="Genomic_DNA"/>
</dbReference>
<keyword evidence="2" id="KW-0732">Signal</keyword>
<evidence type="ECO:0000313" key="3">
    <source>
        <dbReference type="EMBL" id="KAA5400091.1"/>
    </source>
</evidence>
<name>A0A6L3JLT4_9BACE</name>
<gene>
    <name evidence="3" type="ORF">F2Y87_31410</name>
</gene>
<evidence type="ECO:0000256" key="1">
    <source>
        <dbReference type="SAM" id="MobiDB-lite"/>
    </source>
</evidence>
<feature type="non-terminal residue" evidence="3">
    <location>
        <position position="127"/>
    </location>
</feature>
<dbReference type="AlphaFoldDB" id="A0A6L3JLT4"/>
<proteinExistence type="predicted"/>
<organism evidence="3 4">
    <name type="scientific">Bacteroides cellulosilyticus</name>
    <dbReference type="NCBI Taxonomy" id="246787"/>
    <lineage>
        <taxon>Bacteria</taxon>
        <taxon>Pseudomonadati</taxon>
        <taxon>Bacteroidota</taxon>
        <taxon>Bacteroidia</taxon>
        <taxon>Bacteroidales</taxon>
        <taxon>Bacteroidaceae</taxon>
        <taxon>Bacteroides</taxon>
    </lineage>
</organism>
<evidence type="ECO:0000313" key="4">
    <source>
        <dbReference type="Proteomes" id="UP000482653"/>
    </source>
</evidence>
<evidence type="ECO:0008006" key="5">
    <source>
        <dbReference type="Google" id="ProtNLM"/>
    </source>
</evidence>
<sequence length="127" mass="13195">MKIKGLLLGMFACAALVACTNDDIVENNNIEQPEKVKANLTLSISTSTGSGRAADAETGDDVENGTPSEGSIKDAVIIISPVQGNTATGLVEYADNITVTSGVYEPSFQLNQTGSYNVLVILNPCAD</sequence>
<comment type="caution">
    <text evidence="3">The sequence shown here is derived from an EMBL/GenBank/DDBJ whole genome shotgun (WGS) entry which is preliminary data.</text>
</comment>
<feature type="region of interest" description="Disordered" evidence="1">
    <location>
        <begin position="46"/>
        <end position="69"/>
    </location>
</feature>
<protein>
    <recommendedName>
        <fullName evidence="5">Major fimbrial subunit protein N-terminal domain-containing protein</fullName>
    </recommendedName>
</protein>